<feature type="non-terminal residue" evidence="1">
    <location>
        <position position="1"/>
    </location>
</feature>
<gene>
    <name evidence="1" type="ORF">METZ01_LOCUS262724</name>
</gene>
<organism evidence="1">
    <name type="scientific">marine metagenome</name>
    <dbReference type="NCBI Taxonomy" id="408172"/>
    <lineage>
        <taxon>unclassified sequences</taxon>
        <taxon>metagenomes</taxon>
        <taxon>ecological metagenomes</taxon>
    </lineage>
</organism>
<dbReference type="AlphaFoldDB" id="A0A382JCK1"/>
<dbReference type="InterPro" id="IPR008703">
    <property type="entry name" value="NqrA"/>
</dbReference>
<dbReference type="EMBL" id="UINC01073463">
    <property type="protein sequence ID" value="SVC09870.1"/>
    <property type="molecule type" value="Genomic_DNA"/>
</dbReference>
<sequence length="92" mass="10345">LFSKRKQALSTAMNGDARTIVPIGLIEKMCLLDVLPTMLLKSIISRDIEFMEYLGIYECDPEDFSLCSFIDASKMDIMSIIQDGLDYAEIEG</sequence>
<name>A0A382JCK1_9ZZZZ</name>
<proteinExistence type="predicted"/>
<dbReference type="PANTHER" id="PTHR37839:SF1">
    <property type="entry name" value="NA(+)-TRANSLOCATING NADH-QUINONE REDUCTASE SUBUNIT A"/>
    <property type="match status" value="1"/>
</dbReference>
<dbReference type="GO" id="GO:0016655">
    <property type="term" value="F:oxidoreductase activity, acting on NAD(P)H, quinone or similar compound as acceptor"/>
    <property type="evidence" value="ECO:0007669"/>
    <property type="project" value="InterPro"/>
</dbReference>
<protein>
    <submittedName>
        <fullName evidence="1">Uncharacterized protein</fullName>
    </submittedName>
</protein>
<reference evidence="1" key="1">
    <citation type="submission" date="2018-05" db="EMBL/GenBank/DDBJ databases">
        <authorList>
            <person name="Lanie J.A."/>
            <person name="Ng W.-L."/>
            <person name="Kazmierczak K.M."/>
            <person name="Andrzejewski T.M."/>
            <person name="Davidsen T.M."/>
            <person name="Wayne K.J."/>
            <person name="Tettelin H."/>
            <person name="Glass J.I."/>
            <person name="Rusch D."/>
            <person name="Podicherti R."/>
            <person name="Tsui H.-C.T."/>
            <person name="Winkler M.E."/>
        </authorList>
    </citation>
    <scope>NUCLEOTIDE SEQUENCE</scope>
</reference>
<evidence type="ECO:0000313" key="1">
    <source>
        <dbReference type="EMBL" id="SVC09870.1"/>
    </source>
</evidence>
<dbReference type="GO" id="GO:0006814">
    <property type="term" value="P:sodium ion transport"/>
    <property type="evidence" value="ECO:0007669"/>
    <property type="project" value="InterPro"/>
</dbReference>
<accession>A0A382JCK1</accession>
<dbReference type="PANTHER" id="PTHR37839">
    <property type="entry name" value="NA(+)-TRANSLOCATING NADH-QUINONE REDUCTASE SUBUNIT A"/>
    <property type="match status" value="1"/>
</dbReference>